<keyword evidence="4" id="KW-0378">Hydrolase</keyword>
<name>A0A151GJK8_DRECN</name>
<reference evidence="10 11" key="1">
    <citation type="journal article" date="2016" name="Sci. Rep.">
        <title>Insights into Adaptations to a Near-Obligate Nematode Endoparasitic Lifestyle from the Finished Genome of Drechmeria coniospora.</title>
        <authorList>
            <person name="Zhang L."/>
            <person name="Zhou Z."/>
            <person name="Guo Q."/>
            <person name="Fokkens L."/>
            <person name="Miskei M."/>
            <person name="Pocsi I."/>
            <person name="Zhang W."/>
            <person name="Chen M."/>
            <person name="Wang L."/>
            <person name="Sun Y."/>
            <person name="Donzelli B.G."/>
            <person name="Gibson D.M."/>
            <person name="Nelson D.R."/>
            <person name="Luo J.G."/>
            <person name="Rep M."/>
            <person name="Liu H."/>
            <person name="Yang S."/>
            <person name="Wang J."/>
            <person name="Krasnoff S.B."/>
            <person name="Xu Y."/>
            <person name="Molnar I."/>
            <person name="Lin M."/>
        </authorList>
    </citation>
    <scope>NUCLEOTIDE SEQUENCE [LARGE SCALE GENOMIC DNA]</scope>
    <source>
        <strain evidence="10 11">ARSEF 6962</strain>
    </source>
</reference>
<evidence type="ECO:0000256" key="2">
    <source>
        <dbReference type="ARBA" id="ARBA00022642"/>
    </source>
</evidence>
<evidence type="ECO:0000256" key="5">
    <source>
        <dbReference type="ARBA" id="ARBA00037900"/>
    </source>
</evidence>
<keyword evidence="3" id="KW-0479">Metal-binding</keyword>
<evidence type="ECO:0000256" key="3">
    <source>
        <dbReference type="ARBA" id="ARBA00022723"/>
    </source>
</evidence>
<dbReference type="GO" id="GO:0046872">
    <property type="term" value="F:metal ion binding"/>
    <property type="evidence" value="ECO:0007669"/>
    <property type="project" value="UniProtKB-KW"/>
</dbReference>
<sequence length="240" mass="26424">MADDASFRPALIVVDFQEDFCPPSGHGAHQDGRRPRQNGSLAVPDGRSIAPQINELLTCPFAVKIATRDWHPPNHISFAPNHPPASTTVTVRHPTEPHREYSTALWPVHCVQSTPGAELVPELDAALLHDVVDKGTDPRFEMYSAFYDPFTISDTGLTDRLKAERITDVFVVGLAADFCVRATAEHARDEGFRSHIIEQATRPVVPDKWPECRRDILAKGVLIVSAQGPEVSRVRSLAVA</sequence>
<dbReference type="STRING" id="98403.A0A151GJK8"/>
<comment type="caution">
    <text evidence="10">The sequence shown here is derived from an EMBL/GenBank/DDBJ whole genome shotgun (WGS) entry which is preliminary data.</text>
</comment>
<dbReference type="PANTHER" id="PTHR11080">
    <property type="entry name" value="PYRAZINAMIDASE/NICOTINAMIDASE"/>
    <property type="match status" value="1"/>
</dbReference>
<dbReference type="Gene3D" id="3.40.50.850">
    <property type="entry name" value="Isochorismatase-like"/>
    <property type="match status" value="1"/>
</dbReference>
<dbReference type="Proteomes" id="UP000076580">
    <property type="component" value="Chromosome 02"/>
</dbReference>
<protein>
    <recommendedName>
        <fullName evidence="6">nicotinamidase</fullName>
        <ecNumber evidence="6">3.5.1.19</ecNumber>
    </recommendedName>
    <alternativeName>
        <fullName evidence="7">Nicotinamide deamidase</fullName>
    </alternativeName>
</protein>
<evidence type="ECO:0000259" key="9">
    <source>
        <dbReference type="Pfam" id="PF00857"/>
    </source>
</evidence>
<dbReference type="InterPro" id="IPR000868">
    <property type="entry name" value="Isochorismatase-like_dom"/>
</dbReference>
<evidence type="ECO:0000256" key="8">
    <source>
        <dbReference type="SAM" id="MobiDB-lite"/>
    </source>
</evidence>
<accession>A0A151GJK8</accession>
<proteinExistence type="inferred from homology"/>
<dbReference type="CDD" id="cd01011">
    <property type="entry name" value="nicotinamidase"/>
    <property type="match status" value="1"/>
</dbReference>
<dbReference type="RefSeq" id="XP_040656642.1">
    <property type="nucleotide sequence ID" value="XM_040801609.1"/>
</dbReference>
<dbReference type="EC" id="3.5.1.19" evidence="6"/>
<evidence type="ECO:0000313" key="10">
    <source>
        <dbReference type="EMBL" id="KYK57290.1"/>
    </source>
</evidence>
<evidence type="ECO:0000313" key="11">
    <source>
        <dbReference type="Proteomes" id="UP000076580"/>
    </source>
</evidence>
<dbReference type="InterPro" id="IPR036380">
    <property type="entry name" value="Isochorismatase-like_sf"/>
</dbReference>
<gene>
    <name evidence="10" type="ORF">DCS_04297</name>
</gene>
<feature type="region of interest" description="Disordered" evidence="8">
    <location>
        <begin position="22"/>
        <end position="46"/>
    </location>
</feature>
<evidence type="ECO:0000256" key="6">
    <source>
        <dbReference type="ARBA" id="ARBA00039017"/>
    </source>
</evidence>
<comment type="pathway">
    <text evidence="5">Cofactor biosynthesis; nicotinate biosynthesis; nicotinate from nicotinamide: step 1/1.</text>
</comment>
<comment type="similarity">
    <text evidence="1">Belongs to the isochorismatase family.</text>
</comment>
<evidence type="ECO:0000256" key="7">
    <source>
        <dbReference type="ARBA" id="ARBA00043224"/>
    </source>
</evidence>
<dbReference type="FunCoup" id="A0A151GJK8">
    <property type="interactions" value="388"/>
</dbReference>
<evidence type="ECO:0000256" key="1">
    <source>
        <dbReference type="ARBA" id="ARBA00006336"/>
    </source>
</evidence>
<dbReference type="EMBL" id="LAYC01000002">
    <property type="protein sequence ID" value="KYK57290.1"/>
    <property type="molecule type" value="Genomic_DNA"/>
</dbReference>
<dbReference type="InParanoid" id="A0A151GJK8"/>
<dbReference type="GeneID" id="63716940"/>
<dbReference type="Pfam" id="PF00857">
    <property type="entry name" value="Isochorismatase"/>
    <property type="match status" value="1"/>
</dbReference>
<dbReference type="GO" id="GO:0019363">
    <property type="term" value="P:pyridine nucleotide biosynthetic process"/>
    <property type="evidence" value="ECO:0007669"/>
    <property type="project" value="UniProtKB-KW"/>
</dbReference>
<evidence type="ECO:0000256" key="4">
    <source>
        <dbReference type="ARBA" id="ARBA00022801"/>
    </source>
</evidence>
<dbReference type="InterPro" id="IPR052347">
    <property type="entry name" value="Isochorismatase_Nicotinamidase"/>
</dbReference>
<feature type="domain" description="Isochorismatase-like" evidence="9">
    <location>
        <begin position="10"/>
        <end position="202"/>
    </location>
</feature>
<dbReference type="SUPFAM" id="SSF52499">
    <property type="entry name" value="Isochorismatase-like hydrolases"/>
    <property type="match status" value="1"/>
</dbReference>
<keyword evidence="2" id="KW-0662">Pyridine nucleotide biosynthesis</keyword>
<dbReference type="GO" id="GO:0008936">
    <property type="term" value="F:nicotinamidase activity"/>
    <property type="evidence" value="ECO:0007669"/>
    <property type="project" value="UniProtKB-EC"/>
</dbReference>
<organism evidence="10 11">
    <name type="scientific">Drechmeria coniospora</name>
    <name type="common">Nematophagous fungus</name>
    <name type="synonym">Meria coniospora</name>
    <dbReference type="NCBI Taxonomy" id="98403"/>
    <lineage>
        <taxon>Eukaryota</taxon>
        <taxon>Fungi</taxon>
        <taxon>Dikarya</taxon>
        <taxon>Ascomycota</taxon>
        <taxon>Pezizomycotina</taxon>
        <taxon>Sordariomycetes</taxon>
        <taxon>Hypocreomycetidae</taxon>
        <taxon>Hypocreales</taxon>
        <taxon>Ophiocordycipitaceae</taxon>
        <taxon>Drechmeria</taxon>
    </lineage>
</organism>
<dbReference type="PANTHER" id="PTHR11080:SF2">
    <property type="entry name" value="LD05707P"/>
    <property type="match status" value="1"/>
</dbReference>
<keyword evidence="11" id="KW-1185">Reference proteome</keyword>
<dbReference type="AlphaFoldDB" id="A0A151GJK8"/>